<name>A0A565CN73_9BRAS</name>
<dbReference type="SUPFAM" id="SSF56112">
    <property type="entry name" value="Protein kinase-like (PK-like)"/>
    <property type="match status" value="1"/>
</dbReference>
<proteinExistence type="predicted"/>
<keyword evidence="2" id="KW-1185">Reference proteome</keyword>
<accession>A0A565CN73</accession>
<comment type="caution">
    <text evidence="1">The sequence shown here is derived from an EMBL/GenBank/DDBJ whole genome shotgun (WGS) entry which is preliminary data.</text>
</comment>
<dbReference type="AlphaFoldDB" id="A0A565CN73"/>
<protein>
    <submittedName>
        <fullName evidence="1">Uncharacterized protein</fullName>
    </submittedName>
</protein>
<sequence>MGRKEDTIAFHVDPSMDLALQASRTQLHKSSSYPEHFETVNWHFIGVLTFSQALLISQLQPKTNTRRSEMLNWPNKIFPLCECFLLIDHSVESSSQFKNGLVKHAFAAADSTNAVRSLLEKMTELIKYLSILERWVYEGTIDDPYGDFFASIELASLIKDKFLTLDLRNCLALIRVAFSYVAPEYANSGLLNEKSDVYSFGPGLYSWKPMSFSACVSDNVQDVCGSDGNWKCWWTTDFSRLTTESYKQHLKYNGTS</sequence>
<reference evidence="1" key="1">
    <citation type="submission" date="2019-07" db="EMBL/GenBank/DDBJ databases">
        <authorList>
            <person name="Dittberner H."/>
        </authorList>
    </citation>
    <scope>NUCLEOTIDE SEQUENCE [LARGE SCALE GENOMIC DNA]</scope>
</reference>
<dbReference type="OrthoDB" id="2192946at2759"/>
<gene>
    <name evidence="1" type="ORF">ANE_LOCUS25458</name>
</gene>
<evidence type="ECO:0000313" key="2">
    <source>
        <dbReference type="Proteomes" id="UP000489600"/>
    </source>
</evidence>
<dbReference type="Proteomes" id="UP000489600">
    <property type="component" value="Unassembled WGS sequence"/>
</dbReference>
<evidence type="ECO:0000313" key="1">
    <source>
        <dbReference type="EMBL" id="VVB15014.1"/>
    </source>
</evidence>
<dbReference type="EMBL" id="CABITT030000008">
    <property type="protein sequence ID" value="VVB15014.1"/>
    <property type="molecule type" value="Genomic_DNA"/>
</dbReference>
<dbReference type="InterPro" id="IPR011009">
    <property type="entry name" value="Kinase-like_dom_sf"/>
</dbReference>
<organism evidence="1 2">
    <name type="scientific">Arabis nemorensis</name>
    <dbReference type="NCBI Taxonomy" id="586526"/>
    <lineage>
        <taxon>Eukaryota</taxon>
        <taxon>Viridiplantae</taxon>
        <taxon>Streptophyta</taxon>
        <taxon>Embryophyta</taxon>
        <taxon>Tracheophyta</taxon>
        <taxon>Spermatophyta</taxon>
        <taxon>Magnoliopsida</taxon>
        <taxon>eudicotyledons</taxon>
        <taxon>Gunneridae</taxon>
        <taxon>Pentapetalae</taxon>
        <taxon>rosids</taxon>
        <taxon>malvids</taxon>
        <taxon>Brassicales</taxon>
        <taxon>Brassicaceae</taxon>
        <taxon>Arabideae</taxon>
        <taxon>Arabis</taxon>
    </lineage>
</organism>